<proteinExistence type="predicted"/>
<accession>E3N8Y6</accession>
<gene>
    <name evidence="1" type="ORF">CRE_21510</name>
</gene>
<dbReference type="HOGENOM" id="CLU_3126375_0_0_1"/>
<dbReference type="AlphaFoldDB" id="E3N8Y6"/>
<protein>
    <submittedName>
        <fullName evidence="1">Uncharacterized protein</fullName>
    </submittedName>
</protein>
<dbReference type="InParanoid" id="E3N8Y6"/>
<name>E3N8Y6_CAERE</name>
<dbReference type="EMBL" id="DS268560">
    <property type="protein sequence ID" value="EFO90054.1"/>
    <property type="molecule type" value="Genomic_DNA"/>
</dbReference>
<evidence type="ECO:0000313" key="2">
    <source>
        <dbReference type="Proteomes" id="UP000008281"/>
    </source>
</evidence>
<organism evidence="2">
    <name type="scientific">Caenorhabditis remanei</name>
    <name type="common">Caenorhabditis vulgaris</name>
    <dbReference type="NCBI Taxonomy" id="31234"/>
    <lineage>
        <taxon>Eukaryota</taxon>
        <taxon>Metazoa</taxon>
        <taxon>Ecdysozoa</taxon>
        <taxon>Nematoda</taxon>
        <taxon>Chromadorea</taxon>
        <taxon>Rhabditida</taxon>
        <taxon>Rhabditina</taxon>
        <taxon>Rhabditomorpha</taxon>
        <taxon>Rhabditoidea</taxon>
        <taxon>Rhabditidae</taxon>
        <taxon>Peloderinae</taxon>
        <taxon>Caenorhabditis</taxon>
    </lineage>
</organism>
<evidence type="ECO:0000313" key="1">
    <source>
        <dbReference type="EMBL" id="EFO90054.1"/>
    </source>
</evidence>
<reference evidence="1" key="1">
    <citation type="submission" date="2007-07" db="EMBL/GenBank/DDBJ databases">
        <title>PCAP assembly of the Caenorhabditis remanei genome.</title>
        <authorList>
            <consortium name="The Caenorhabditis remanei Sequencing Consortium"/>
            <person name="Wilson R.K."/>
        </authorList>
    </citation>
    <scope>NUCLEOTIDE SEQUENCE [LARGE SCALE GENOMIC DNA]</scope>
    <source>
        <strain evidence="1">PB4641</strain>
    </source>
</reference>
<sequence>MLSRDHCKPFEKEGGLSGRTSSFKLTKELLILQAEENSRLEEKVESSKKD</sequence>
<dbReference type="Proteomes" id="UP000008281">
    <property type="component" value="Unassembled WGS sequence"/>
</dbReference>
<keyword evidence="2" id="KW-1185">Reference proteome</keyword>